<evidence type="ECO:0000256" key="7">
    <source>
        <dbReference type="ARBA" id="ARBA00023033"/>
    </source>
</evidence>
<dbReference type="InterPro" id="IPR001128">
    <property type="entry name" value="Cyt_P450"/>
</dbReference>
<sequence length="194" mass="21673">MTESSILDGGSPAQESGQDEEGGQRSARGFPQLERDHHRSCPASAVLLAVLTEGMRCYPPVATGFPRSVPEGGDQVSGYFVPGHTSVYMSQYPAYRSSRNFAEPSSVVPEMRLDDADEKFKNDKKSVMMPVSNGPRNCIGKNLAYAEMRVILARILFEFDIEMVDPDFDWLNQKLFLLWEKPALQVRLRPVSVK</sequence>
<keyword evidence="10" id="KW-1185">Reference proteome</keyword>
<evidence type="ECO:0000313" key="9">
    <source>
        <dbReference type="EMBL" id="KAK8154875.1"/>
    </source>
</evidence>
<evidence type="ECO:0000256" key="1">
    <source>
        <dbReference type="ARBA" id="ARBA00001971"/>
    </source>
</evidence>
<keyword evidence="4" id="KW-0479">Metal-binding</keyword>
<dbReference type="Pfam" id="PF00067">
    <property type="entry name" value="p450"/>
    <property type="match status" value="1"/>
</dbReference>
<evidence type="ECO:0000256" key="2">
    <source>
        <dbReference type="ARBA" id="ARBA00010617"/>
    </source>
</evidence>
<dbReference type="PANTHER" id="PTHR24305">
    <property type="entry name" value="CYTOCHROME P450"/>
    <property type="match status" value="1"/>
</dbReference>
<evidence type="ECO:0000256" key="3">
    <source>
        <dbReference type="ARBA" id="ARBA00022617"/>
    </source>
</evidence>
<organism evidence="9 10">
    <name type="scientific">Phyllosticta citrichinensis</name>
    <dbReference type="NCBI Taxonomy" id="1130410"/>
    <lineage>
        <taxon>Eukaryota</taxon>
        <taxon>Fungi</taxon>
        <taxon>Dikarya</taxon>
        <taxon>Ascomycota</taxon>
        <taxon>Pezizomycotina</taxon>
        <taxon>Dothideomycetes</taxon>
        <taxon>Dothideomycetes incertae sedis</taxon>
        <taxon>Botryosphaeriales</taxon>
        <taxon>Phyllostictaceae</taxon>
        <taxon>Phyllosticta</taxon>
    </lineage>
</organism>
<dbReference type="Gene3D" id="1.10.630.10">
    <property type="entry name" value="Cytochrome P450"/>
    <property type="match status" value="1"/>
</dbReference>
<dbReference type="PRINTS" id="PR00463">
    <property type="entry name" value="EP450I"/>
</dbReference>
<comment type="similarity">
    <text evidence="2">Belongs to the cytochrome P450 family.</text>
</comment>
<dbReference type="PANTHER" id="PTHR24305:SF230">
    <property type="entry name" value="P450, PUTATIVE (EUROFUNG)-RELATED"/>
    <property type="match status" value="1"/>
</dbReference>
<dbReference type="InterPro" id="IPR036396">
    <property type="entry name" value="Cyt_P450_sf"/>
</dbReference>
<name>A0ABR1XI08_9PEZI</name>
<keyword evidence="7" id="KW-0503">Monooxygenase</keyword>
<dbReference type="PRINTS" id="PR00385">
    <property type="entry name" value="P450"/>
</dbReference>
<evidence type="ECO:0000256" key="6">
    <source>
        <dbReference type="ARBA" id="ARBA00023004"/>
    </source>
</evidence>
<evidence type="ECO:0000256" key="8">
    <source>
        <dbReference type="SAM" id="MobiDB-lite"/>
    </source>
</evidence>
<evidence type="ECO:0000313" key="10">
    <source>
        <dbReference type="Proteomes" id="UP001456524"/>
    </source>
</evidence>
<gene>
    <name evidence="9" type="ORF">IWX90DRAFT_490254</name>
</gene>
<protein>
    <submittedName>
        <fullName evidence="9">Cytochrome P450</fullName>
    </submittedName>
</protein>
<proteinExistence type="inferred from homology"/>
<dbReference type="SUPFAM" id="SSF48264">
    <property type="entry name" value="Cytochrome P450"/>
    <property type="match status" value="1"/>
</dbReference>
<keyword evidence="5" id="KW-0560">Oxidoreductase</keyword>
<comment type="cofactor">
    <cofactor evidence="1">
        <name>heme</name>
        <dbReference type="ChEBI" id="CHEBI:30413"/>
    </cofactor>
</comment>
<dbReference type="InterPro" id="IPR050121">
    <property type="entry name" value="Cytochrome_P450_monoxygenase"/>
</dbReference>
<feature type="region of interest" description="Disordered" evidence="8">
    <location>
        <begin position="1"/>
        <end position="27"/>
    </location>
</feature>
<keyword evidence="3" id="KW-0349">Heme</keyword>
<dbReference type="Proteomes" id="UP001456524">
    <property type="component" value="Unassembled WGS sequence"/>
</dbReference>
<accession>A0ABR1XI08</accession>
<evidence type="ECO:0000256" key="5">
    <source>
        <dbReference type="ARBA" id="ARBA00023002"/>
    </source>
</evidence>
<dbReference type="EMBL" id="JBBWUH010000011">
    <property type="protein sequence ID" value="KAK8154875.1"/>
    <property type="molecule type" value="Genomic_DNA"/>
</dbReference>
<comment type="caution">
    <text evidence="9">The sequence shown here is derived from an EMBL/GenBank/DDBJ whole genome shotgun (WGS) entry which is preliminary data.</text>
</comment>
<dbReference type="InterPro" id="IPR002401">
    <property type="entry name" value="Cyt_P450_E_grp-I"/>
</dbReference>
<keyword evidence="6" id="KW-0408">Iron</keyword>
<evidence type="ECO:0000256" key="4">
    <source>
        <dbReference type="ARBA" id="ARBA00022723"/>
    </source>
</evidence>
<reference evidence="9 10" key="1">
    <citation type="journal article" date="2022" name="G3 (Bethesda)">
        <title>Enemy or ally: a genomic approach to elucidate the lifestyle of Phyllosticta citrichinaensis.</title>
        <authorList>
            <person name="Buijs V.A."/>
            <person name="Groenewald J.Z."/>
            <person name="Haridas S."/>
            <person name="LaButti K.M."/>
            <person name="Lipzen A."/>
            <person name="Martin F.M."/>
            <person name="Barry K."/>
            <person name="Grigoriev I.V."/>
            <person name="Crous P.W."/>
            <person name="Seidl M.F."/>
        </authorList>
    </citation>
    <scope>NUCLEOTIDE SEQUENCE [LARGE SCALE GENOMIC DNA]</scope>
    <source>
        <strain evidence="9 10">CBS 129764</strain>
    </source>
</reference>